<feature type="chain" id="PRO_5020293244" evidence="2">
    <location>
        <begin position="21"/>
        <end position="453"/>
    </location>
</feature>
<evidence type="ECO:0000313" key="4">
    <source>
        <dbReference type="Proteomes" id="UP000290545"/>
    </source>
</evidence>
<keyword evidence="4" id="KW-1185">Reference proteome</keyword>
<name>A0A4Q1D1K5_9BACT</name>
<reference evidence="3 4" key="1">
    <citation type="submission" date="2019-01" db="EMBL/GenBank/DDBJ databases">
        <title>Filimonas sp. strain TTM-71.</title>
        <authorList>
            <person name="Chen W.-M."/>
        </authorList>
    </citation>
    <scope>NUCLEOTIDE SEQUENCE [LARGE SCALE GENOMIC DNA]</scope>
    <source>
        <strain evidence="3 4">TTM-71</strain>
    </source>
</reference>
<dbReference type="AlphaFoldDB" id="A0A4Q1D1K5"/>
<evidence type="ECO:0000256" key="1">
    <source>
        <dbReference type="SAM" id="Coils"/>
    </source>
</evidence>
<feature type="signal peptide" evidence="2">
    <location>
        <begin position="1"/>
        <end position="20"/>
    </location>
</feature>
<proteinExistence type="predicted"/>
<dbReference type="EMBL" id="SDHZ01000004">
    <property type="protein sequence ID" value="RXK81160.1"/>
    <property type="molecule type" value="Genomic_DNA"/>
</dbReference>
<feature type="coiled-coil region" evidence="1">
    <location>
        <begin position="260"/>
        <end position="287"/>
    </location>
</feature>
<dbReference type="InterPro" id="IPR011250">
    <property type="entry name" value="OMP/PagP_B-barrel"/>
</dbReference>
<keyword evidence="2" id="KW-0732">Signal</keyword>
<protein>
    <submittedName>
        <fullName evidence="3">Uncharacterized protein</fullName>
    </submittedName>
</protein>
<dbReference type="OrthoDB" id="629901at2"/>
<organism evidence="3 4">
    <name type="scientific">Filimonas effusa</name>
    <dbReference type="NCBI Taxonomy" id="2508721"/>
    <lineage>
        <taxon>Bacteria</taxon>
        <taxon>Pseudomonadati</taxon>
        <taxon>Bacteroidota</taxon>
        <taxon>Chitinophagia</taxon>
        <taxon>Chitinophagales</taxon>
        <taxon>Chitinophagaceae</taxon>
        <taxon>Filimonas</taxon>
    </lineage>
</organism>
<sequence length="453" mass="52196">MKLISFIPIAFVLLPCLVSAQDSIKNQIRYVRYVEQSTGAYEKKISQYSQKMLRKFSRQERKIKNKLVKLDHQKAKELFASDVQSYSNAVKSKVYSKIPFSGHLDTAQLSLQFLQKNGFANQYLDQARKNQEALQGKLKVTEDIQAYIQSRKRQLQEQLIQYTQFSKNLQSLSKQAYYYKEQLAEYKSTYENPSKIERKALSELKKLPAYNEFVKNNSIVGSLFNLGEDYNNTRSLEGLQVRTQVEEIVQTRVGTDPNARAAISQQLEQAKDKLSELKNKYPELNSAAEMPDFKPNPMKTKPFLKRLEFGGNIQFQKNSSYYPTITDIAGQVGYKFNKNGSIGIGISYKLGLGSGWNHIAFSHQGIGLRSYIDHRIKGSFYVTGGYEKNYFQPFSHVSELYRSHHWTESALLGISKKYKINAKMKGNLQLLYDFIPQDKSKTNHLKVRLGYNF</sequence>
<accession>A0A4Q1D1K5</accession>
<dbReference type="Proteomes" id="UP000290545">
    <property type="component" value="Unassembled WGS sequence"/>
</dbReference>
<dbReference type="RefSeq" id="WP_129005414.1">
    <property type="nucleotide sequence ID" value="NZ_SDHZ01000004.1"/>
</dbReference>
<comment type="caution">
    <text evidence="3">The sequence shown here is derived from an EMBL/GenBank/DDBJ whole genome shotgun (WGS) entry which is preliminary data.</text>
</comment>
<keyword evidence="1" id="KW-0175">Coiled coil</keyword>
<evidence type="ECO:0000256" key="2">
    <source>
        <dbReference type="SAM" id="SignalP"/>
    </source>
</evidence>
<evidence type="ECO:0000313" key="3">
    <source>
        <dbReference type="EMBL" id="RXK81160.1"/>
    </source>
</evidence>
<dbReference type="SUPFAM" id="SSF56925">
    <property type="entry name" value="OMPA-like"/>
    <property type="match status" value="1"/>
</dbReference>
<gene>
    <name evidence="3" type="ORF">ESB13_19660</name>
</gene>